<dbReference type="RefSeq" id="WP_054470231.1">
    <property type="nucleotide sequence ID" value="NZ_CP159837.1"/>
</dbReference>
<dbReference type="EC" id="2.3.1.179" evidence="5"/>
<accession>A0AAU8JNP2</accession>
<comment type="similarity">
    <text evidence="1 3">Belongs to the thiolase-like superfamily. Beta-ketoacyl-ACP synthases family.</text>
</comment>
<evidence type="ECO:0000256" key="3">
    <source>
        <dbReference type="RuleBase" id="RU003694"/>
    </source>
</evidence>
<dbReference type="InterPro" id="IPR016039">
    <property type="entry name" value="Thiolase-like"/>
</dbReference>
<organism evidence="5">
    <name type="scientific">Planktothricoides raciborskii GIHE-MW2</name>
    <dbReference type="NCBI Taxonomy" id="2792601"/>
    <lineage>
        <taxon>Bacteria</taxon>
        <taxon>Bacillati</taxon>
        <taxon>Cyanobacteriota</taxon>
        <taxon>Cyanophyceae</taxon>
        <taxon>Oscillatoriophycideae</taxon>
        <taxon>Oscillatoriales</taxon>
        <taxon>Oscillatoriaceae</taxon>
        <taxon>Planktothricoides</taxon>
    </lineage>
</organism>
<protein>
    <submittedName>
        <fullName evidence="5">Beta-ketoacyl-ACP synthase</fullName>
        <ecNumber evidence="5">2.3.1.179</ecNumber>
    </submittedName>
</protein>
<keyword evidence="5" id="KW-0012">Acyltransferase</keyword>
<keyword evidence="2 3" id="KW-0808">Transferase</keyword>
<evidence type="ECO:0000256" key="2">
    <source>
        <dbReference type="ARBA" id="ARBA00022679"/>
    </source>
</evidence>
<dbReference type="Gene3D" id="3.40.47.10">
    <property type="match status" value="1"/>
</dbReference>
<feature type="domain" description="Ketosynthase family 3 (KS3)" evidence="4">
    <location>
        <begin position="1"/>
        <end position="384"/>
    </location>
</feature>
<dbReference type="Pfam" id="PF02801">
    <property type="entry name" value="Ketoacyl-synt_C"/>
    <property type="match status" value="1"/>
</dbReference>
<dbReference type="GO" id="GO:0004315">
    <property type="term" value="F:3-oxoacyl-[acyl-carrier-protein] synthase activity"/>
    <property type="evidence" value="ECO:0007669"/>
    <property type="project" value="UniProtKB-EC"/>
</dbReference>
<evidence type="ECO:0000256" key="1">
    <source>
        <dbReference type="ARBA" id="ARBA00008467"/>
    </source>
</evidence>
<dbReference type="InterPro" id="IPR000794">
    <property type="entry name" value="Beta-ketoacyl_synthase"/>
</dbReference>
<dbReference type="SUPFAM" id="SSF53901">
    <property type="entry name" value="Thiolase-like"/>
    <property type="match status" value="2"/>
</dbReference>
<dbReference type="NCBIfam" id="NF004618">
    <property type="entry name" value="PRK05952.1"/>
    <property type="match status" value="1"/>
</dbReference>
<dbReference type="PANTHER" id="PTHR11712">
    <property type="entry name" value="POLYKETIDE SYNTHASE-RELATED"/>
    <property type="match status" value="1"/>
</dbReference>
<dbReference type="InterPro" id="IPR020841">
    <property type="entry name" value="PKS_Beta-ketoAc_synthase_dom"/>
</dbReference>
<dbReference type="PANTHER" id="PTHR11712:SF347">
    <property type="entry name" value="BETA KETOACYL-ACYL CARRIER PROTEIN SYNTHASE"/>
    <property type="match status" value="1"/>
</dbReference>
<dbReference type="SMART" id="SM00825">
    <property type="entry name" value="PKS_KS"/>
    <property type="match status" value="1"/>
</dbReference>
<dbReference type="PROSITE" id="PS52004">
    <property type="entry name" value="KS3_2"/>
    <property type="match status" value="1"/>
</dbReference>
<name>A0AAU8JNP2_9CYAN</name>
<dbReference type="GO" id="GO:0006633">
    <property type="term" value="P:fatty acid biosynthetic process"/>
    <property type="evidence" value="ECO:0007669"/>
    <property type="project" value="TreeGrafter"/>
</dbReference>
<evidence type="ECO:0000259" key="4">
    <source>
        <dbReference type="PROSITE" id="PS52004"/>
    </source>
</evidence>
<dbReference type="EMBL" id="CP159837">
    <property type="protein sequence ID" value="XCM39791.1"/>
    <property type="molecule type" value="Genomic_DNA"/>
</dbReference>
<proteinExistence type="inferred from homology"/>
<evidence type="ECO:0000313" key="5">
    <source>
        <dbReference type="EMBL" id="XCM39791.1"/>
    </source>
</evidence>
<gene>
    <name evidence="5" type="ORF">ABWT76_002746</name>
</gene>
<dbReference type="InterPro" id="IPR014030">
    <property type="entry name" value="Ketoacyl_synth_N"/>
</dbReference>
<dbReference type="InterPro" id="IPR014031">
    <property type="entry name" value="Ketoacyl_synth_C"/>
</dbReference>
<dbReference type="CDD" id="cd00834">
    <property type="entry name" value="KAS_I_II"/>
    <property type="match status" value="1"/>
</dbReference>
<reference evidence="5" key="1">
    <citation type="submission" date="2024-07" db="EMBL/GenBank/DDBJ databases">
        <authorList>
            <person name="Kim Y.J."/>
            <person name="Jeong J.Y."/>
        </authorList>
    </citation>
    <scope>NUCLEOTIDE SEQUENCE</scope>
    <source>
        <strain evidence="5">GIHE-MW2</strain>
    </source>
</reference>
<dbReference type="Pfam" id="PF00109">
    <property type="entry name" value="ketoacyl-synt"/>
    <property type="match status" value="1"/>
</dbReference>
<sequence>MQVVVTGIGLLSALGSSLETSWLRLIAGESAIKLRQPFSELPPRPLGLIGETPAQLIPLIEQVVPAALKDAGLAPPLPDCGVEIGSSRSQQARWEQYLVNYLRYQAIDPNYCPEAHLEDWLGSLPHAGAIAAAKLVGATDTVLAPMASCATGIWSVARAFQLIQSGQCCRVLAGAVEAPVTRLTLAGFAQMGALAKTGCYPFDRHREGLVLGEGGAVFVLETAELAKNRGAKIYGQILGVGLTNDACAVNSSDPEGNIAQKAIAQCLNRSHLVAADIDYIHSHGTSTLLNDQFEANLIQKLFSPKVAVSSTKGSTGHTLGASGALGIAFSLMALKDGFLPPCVGLTEPEFDLNFVINAQANDLRNVLCLSFGFGGQNAAIALGKLPD</sequence>
<dbReference type="AlphaFoldDB" id="A0AAU8JNP2"/>